<keyword evidence="1" id="KW-0732">Signal</keyword>
<protein>
    <submittedName>
        <fullName evidence="2">Uncharacterized protein</fullName>
    </submittedName>
</protein>
<feature type="signal peptide" evidence="1">
    <location>
        <begin position="1"/>
        <end position="22"/>
    </location>
</feature>
<sequence length="235" mass="25008">MQRILRPALLAACLLGAAATHAATATFSASGAKDAAVVIETAQDKLRAGTEPDKGGYLIARDQRIYAVSTAGGRQMVMDAVQMLQLAKHTGGAMGGKLLDLDKYTRDISGFVRLTDTQRKETVGGISGSVHELVYTDGNGKERMVEVVMTRNSALAAMTGRLLELAQTIHAVAANTGQEGVEQLTQEVRSRKLGLLRFGNDLTLQRLDTTAVADNRFALPQGASNLQQALPGLFK</sequence>
<dbReference type="OrthoDB" id="8684278at2"/>
<evidence type="ECO:0000256" key="1">
    <source>
        <dbReference type="SAM" id="SignalP"/>
    </source>
</evidence>
<evidence type="ECO:0000313" key="2">
    <source>
        <dbReference type="EMBL" id="TCU97272.1"/>
    </source>
</evidence>
<reference evidence="2 3" key="1">
    <citation type="submission" date="2019-03" db="EMBL/GenBank/DDBJ databases">
        <title>Genomic Encyclopedia of Type Strains, Phase IV (KMG-IV): sequencing the most valuable type-strain genomes for metagenomic binning, comparative biology and taxonomic classification.</title>
        <authorList>
            <person name="Goeker M."/>
        </authorList>
    </citation>
    <scope>NUCLEOTIDE SEQUENCE [LARGE SCALE GENOMIC DNA]</scope>
    <source>
        <strain evidence="2 3">DSM 100048</strain>
    </source>
</reference>
<accession>A0A4R3V1B6</accession>
<gene>
    <name evidence="2" type="ORF">EV686_106154</name>
</gene>
<proteinExistence type="predicted"/>
<evidence type="ECO:0000313" key="3">
    <source>
        <dbReference type="Proteomes" id="UP000294692"/>
    </source>
</evidence>
<dbReference type="AlphaFoldDB" id="A0A4R3V1B6"/>
<feature type="chain" id="PRO_5021001666" evidence="1">
    <location>
        <begin position="23"/>
        <end position="235"/>
    </location>
</feature>
<name>A0A4R3V1B6_9BURK</name>
<comment type="caution">
    <text evidence="2">The sequence shown here is derived from an EMBL/GenBank/DDBJ whole genome shotgun (WGS) entry which is preliminary data.</text>
</comment>
<dbReference type="RefSeq" id="WP_132477366.1">
    <property type="nucleotide sequence ID" value="NZ_JBHRVM010000001.1"/>
</dbReference>
<organism evidence="2 3">
    <name type="scientific">Paracandidimonas soli</name>
    <dbReference type="NCBI Taxonomy" id="1917182"/>
    <lineage>
        <taxon>Bacteria</taxon>
        <taxon>Pseudomonadati</taxon>
        <taxon>Pseudomonadota</taxon>
        <taxon>Betaproteobacteria</taxon>
        <taxon>Burkholderiales</taxon>
        <taxon>Alcaligenaceae</taxon>
        <taxon>Paracandidimonas</taxon>
    </lineage>
</organism>
<dbReference type="Proteomes" id="UP000294692">
    <property type="component" value="Unassembled WGS sequence"/>
</dbReference>
<dbReference type="EMBL" id="SMBX01000006">
    <property type="protein sequence ID" value="TCU97272.1"/>
    <property type="molecule type" value="Genomic_DNA"/>
</dbReference>
<keyword evidence="3" id="KW-1185">Reference proteome</keyword>